<dbReference type="RefSeq" id="WP_032419556.1">
    <property type="nucleotide sequence ID" value="NZ_VUNN01000052.1"/>
</dbReference>
<organism evidence="1 2">
    <name type="scientific">Bullifex porci</name>
    <dbReference type="NCBI Taxonomy" id="2606638"/>
    <lineage>
        <taxon>Bacteria</taxon>
        <taxon>Pseudomonadati</taxon>
        <taxon>Spirochaetota</taxon>
        <taxon>Spirochaetia</taxon>
        <taxon>Spirochaetales</taxon>
        <taxon>Spirochaetaceae</taxon>
        <taxon>Bullifex</taxon>
    </lineage>
</organism>
<sequence>MTTKNEEFQERLKASLKKANETLILKEKIESDISSILSMLKGITSDSIDFDIFQNSSKIPKYKDCKKIVRIKKNSSMAYPKGFILFGFSINESTGYPVQVETEDEAAECTDVDNLKESIVYIIEKRSIEIMKLISEQQEDDDIPF</sequence>
<name>A0A7X2PEE6_9SPIO</name>
<gene>
    <name evidence="1" type="ORF">FYJ80_11475</name>
</gene>
<proteinExistence type="predicted"/>
<protein>
    <submittedName>
        <fullName evidence="1">Uncharacterized protein</fullName>
    </submittedName>
</protein>
<dbReference type="EMBL" id="VUNN01000052">
    <property type="protein sequence ID" value="MSU07364.1"/>
    <property type="molecule type" value="Genomic_DNA"/>
</dbReference>
<dbReference type="Proteomes" id="UP000460549">
    <property type="component" value="Unassembled WGS sequence"/>
</dbReference>
<comment type="caution">
    <text evidence="1">The sequence shown here is derived from an EMBL/GenBank/DDBJ whole genome shotgun (WGS) entry which is preliminary data.</text>
</comment>
<accession>A0A7X2PEE6</accession>
<evidence type="ECO:0000313" key="2">
    <source>
        <dbReference type="Proteomes" id="UP000460549"/>
    </source>
</evidence>
<evidence type="ECO:0000313" key="1">
    <source>
        <dbReference type="EMBL" id="MSU07364.1"/>
    </source>
</evidence>
<dbReference type="AlphaFoldDB" id="A0A7X2PEE6"/>
<keyword evidence="2" id="KW-1185">Reference proteome</keyword>
<reference evidence="1 2" key="1">
    <citation type="submission" date="2019-08" db="EMBL/GenBank/DDBJ databases">
        <title>In-depth cultivation of the pig gut microbiome towards novel bacterial diversity and tailored functional studies.</title>
        <authorList>
            <person name="Wylensek D."/>
            <person name="Hitch T.C.A."/>
            <person name="Clavel T."/>
        </authorList>
    </citation>
    <scope>NUCLEOTIDE SEQUENCE [LARGE SCALE GENOMIC DNA]</scope>
    <source>
        <strain evidence="1 2">NM-380-WT-3C1</strain>
    </source>
</reference>